<evidence type="ECO:0000313" key="2">
    <source>
        <dbReference type="Proteomes" id="UP000198694"/>
    </source>
</evidence>
<sequence>MFNDKPSGLISPHLLIVLRLFAFTEIKQPQYLDRDFTKKRLRPVYCPFELTR</sequence>
<name>A0A1G8W9N4_9BACI</name>
<dbReference type="EMBL" id="FNFL01000001">
    <property type="protein sequence ID" value="SDJ74974.1"/>
    <property type="molecule type" value="Genomic_DNA"/>
</dbReference>
<accession>A0A1G8W9N4</accession>
<dbReference type="RefSeq" id="WP_175559217.1">
    <property type="nucleotide sequence ID" value="NZ_FNFL01000001.1"/>
</dbReference>
<dbReference type="Proteomes" id="UP000198694">
    <property type="component" value="Unassembled WGS sequence"/>
</dbReference>
<evidence type="ECO:0000313" key="1">
    <source>
        <dbReference type="EMBL" id="SDJ74974.1"/>
    </source>
</evidence>
<keyword evidence="2" id="KW-1185">Reference proteome</keyword>
<gene>
    <name evidence="1" type="ORF">SAMN05216243_0645</name>
</gene>
<dbReference type="AlphaFoldDB" id="A0A1G8W9N4"/>
<organism evidence="1 2">
    <name type="scientific">Sediminibacillus albus</name>
    <dbReference type="NCBI Taxonomy" id="407036"/>
    <lineage>
        <taxon>Bacteria</taxon>
        <taxon>Bacillati</taxon>
        <taxon>Bacillota</taxon>
        <taxon>Bacilli</taxon>
        <taxon>Bacillales</taxon>
        <taxon>Bacillaceae</taxon>
        <taxon>Sediminibacillus</taxon>
    </lineage>
</organism>
<reference evidence="1 2" key="1">
    <citation type="submission" date="2016-10" db="EMBL/GenBank/DDBJ databases">
        <authorList>
            <person name="de Groot N.N."/>
        </authorList>
    </citation>
    <scope>NUCLEOTIDE SEQUENCE [LARGE SCALE GENOMIC DNA]</scope>
    <source>
        <strain evidence="1 2">CGMCC 1.6502</strain>
    </source>
</reference>
<protein>
    <submittedName>
        <fullName evidence="1">Uncharacterized protein</fullName>
    </submittedName>
</protein>
<proteinExistence type="predicted"/>
<dbReference type="STRING" id="407036.SAMN05216243_0645"/>